<dbReference type="EMBL" id="CP028923">
    <property type="protein sequence ID" value="QCK14910.1"/>
    <property type="molecule type" value="Genomic_DNA"/>
</dbReference>
<evidence type="ECO:0000256" key="1">
    <source>
        <dbReference type="ARBA" id="ARBA00004141"/>
    </source>
</evidence>
<dbReference type="Pfam" id="PF07264">
    <property type="entry name" value="EI24"/>
    <property type="match status" value="1"/>
</dbReference>
<evidence type="ECO:0000256" key="7">
    <source>
        <dbReference type="ARBA" id="ARBA00022989"/>
    </source>
</evidence>
<keyword evidence="12" id="KW-1185">Reference proteome</keyword>
<dbReference type="KEGG" id="fpf:DCC35_09240"/>
<dbReference type="GO" id="GO:0000103">
    <property type="term" value="P:sulfate assimilation"/>
    <property type="evidence" value="ECO:0007669"/>
    <property type="project" value="TreeGrafter"/>
</dbReference>
<keyword evidence="4" id="KW-0997">Cell inner membrane</keyword>
<feature type="transmembrane region" description="Helical" evidence="10">
    <location>
        <begin position="30"/>
        <end position="52"/>
    </location>
</feature>
<feature type="transmembrane region" description="Helical" evidence="10">
    <location>
        <begin position="211"/>
        <end position="244"/>
    </location>
</feature>
<evidence type="ECO:0000256" key="3">
    <source>
        <dbReference type="ARBA" id="ARBA00022475"/>
    </source>
</evidence>
<dbReference type="InterPro" id="IPR059112">
    <property type="entry name" value="CysZ/EI24"/>
</dbReference>
<evidence type="ECO:0008006" key="13">
    <source>
        <dbReference type="Google" id="ProtNLM"/>
    </source>
</evidence>
<gene>
    <name evidence="11" type="ORF">DCC35_09240</name>
</gene>
<evidence type="ECO:0000313" key="12">
    <source>
        <dbReference type="Proteomes" id="UP000298616"/>
    </source>
</evidence>
<evidence type="ECO:0000256" key="4">
    <source>
        <dbReference type="ARBA" id="ARBA00022519"/>
    </source>
</evidence>
<evidence type="ECO:0000256" key="5">
    <source>
        <dbReference type="ARBA" id="ARBA00022605"/>
    </source>
</evidence>
<dbReference type="InterPro" id="IPR050480">
    <property type="entry name" value="CysZ-like"/>
</dbReference>
<dbReference type="GO" id="GO:0005886">
    <property type="term" value="C:plasma membrane"/>
    <property type="evidence" value="ECO:0007669"/>
    <property type="project" value="TreeGrafter"/>
</dbReference>
<dbReference type="PANTHER" id="PTHR37468:SF1">
    <property type="entry name" value="SULFATE TRANSPORTER CYSZ"/>
    <property type="match status" value="1"/>
</dbReference>
<reference evidence="11 12" key="1">
    <citation type="submission" date="2018-04" db="EMBL/GenBank/DDBJ databases">
        <title>Complete genome uncultured novel isolate.</title>
        <authorList>
            <person name="Merlino G."/>
        </authorList>
    </citation>
    <scope>NUCLEOTIDE SEQUENCE [LARGE SCALE GENOMIC DNA]</scope>
    <source>
        <strain evidence="12">R1DC9</strain>
    </source>
</reference>
<keyword evidence="8" id="KW-0764">Sulfate transport</keyword>
<feature type="transmembrane region" description="Helical" evidence="10">
    <location>
        <begin position="136"/>
        <end position="159"/>
    </location>
</feature>
<protein>
    <recommendedName>
        <fullName evidence="13">CysZ protein</fullName>
    </recommendedName>
</protein>
<organism evidence="11 12">
    <name type="scientific">Mangrovivirga cuniculi</name>
    <dbReference type="NCBI Taxonomy" id="2715131"/>
    <lineage>
        <taxon>Bacteria</taxon>
        <taxon>Pseudomonadati</taxon>
        <taxon>Bacteroidota</taxon>
        <taxon>Cytophagia</taxon>
        <taxon>Cytophagales</taxon>
        <taxon>Mangrovivirgaceae</taxon>
        <taxon>Mangrovivirga</taxon>
    </lineage>
</organism>
<comment type="subcellular location">
    <subcellularLocation>
        <location evidence="1">Membrane</location>
        <topology evidence="1">Multi-pass membrane protein</topology>
    </subcellularLocation>
</comment>
<feature type="transmembrane region" description="Helical" evidence="10">
    <location>
        <begin position="72"/>
        <end position="94"/>
    </location>
</feature>
<keyword evidence="6 10" id="KW-0812">Transmembrane</keyword>
<name>A0A4D7JN22_9BACT</name>
<evidence type="ECO:0000313" key="11">
    <source>
        <dbReference type="EMBL" id="QCK14910.1"/>
    </source>
</evidence>
<evidence type="ECO:0000256" key="6">
    <source>
        <dbReference type="ARBA" id="ARBA00022692"/>
    </source>
</evidence>
<accession>A0A4D7JN22</accession>
<keyword evidence="3" id="KW-1003">Cell membrane</keyword>
<dbReference type="Proteomes" id="UP000298616">
    <property type="component" value="Chromosome"/>
</dbReference>
<sequence length="269" mass="31160">MIRKLFNQLGIAIKSYSYSLDFVFSKKPKWLIIPALANFVLLLIVVSSAILYADEVITWVFGMLSLSPEDSWWGKFIYWMSLISIRIFVILLFIKFYKYLMLILYAPILVWLSDSFQEYMTGYKRPFSWPSFFSDVWRGIVIAVINLTIEFGLYFVLFVITILFPVLSVVTPALSFLISSYFLAFAFIDYRNEYYEVSASGSRKFVWAHKIFAMGIGIMFNLMLFIPIIGVMVAPSISLVAAGYGANIIDRRARYNRIKNMQRSRPTPL</sequence>
<evidence type="ECO:0000256" key="10">
    <source>
        <dbReference type="SAM" id="Phobius"/>
    </source>
</evidence>
<keyword evidence="2" id="KW-0813">Transport</keyword>
<dbReference type="RefSeq" id="WP_137090500.1">
    <property type="nucleotide sequence ID" value="NZ_CP028923.1"/>
</dbReference>
<feature type="transmembrane region" description="Helical" evidence="10">
    <location>
        <begin position="166"/>
        <end position="188"/>
    </location>
</feature>
<proteinExistence type="predicted"/>
<keyword evidence="5" id="KW-0028">Amino-acid biosynthesis</keyword>
<dbReference type="GO" id="GO:0019344">
    <property type="term" value="P:cysteine biosynthetic process"/>
    <property type="evidence" value="ECO:0007669"/>
    <property type="project" value="TreeGrafter"/>
</dbReference>
<evidence type="ECO:0000256" key="2">
    <source>
        <dbReference type="ARBA" id="ARBA00022448"/>
    </source>
</evidence>
<feature type="transmembrane region" description="Helical" evidence="10">
    <location>
        <begin position="99"/>
        <end position="116"/>
    </location>
</feature>
<keyword evidence="9 10" id="KW-0472">Membrane</keyword>
<evidence type="ECO:0000256" key="9">
    <source>
        <dbReference type="ARBA" id="ARBA00023136"/>
    </source>
</evidence>
<evidence type="ECO:0000256" key="8">
    <source>
        <dbReference type="ARBA" id="ARBA00023032"/>
    </source>
</evidence>
<dbReference type="PANTHER" id="PTHR37468">
    <property type="entry name" value="SULFATE TRANSPORTER CYSZ"/>
    <property type="match status" value="1"/>
</dbReference>
<dbReference type="OrthoDB" id="9787566at2"/>
<dbReference type="AlphaFoldDB" id="A0A4D7JN22"/>
<keyword evidence="7 10" id="KW-1133">Transmembrane helix</keyword>
<dbReference type="GO" id="GO:0009675">
    <property type="term" value="F:high-affinity sulfate:proton symporter activity"/>
    <property type="evidence" value="ECO:0007669"/>
    <property type="project" value="TreeGrafter"/>
</dbReference>